<dbReference type="RefSeq" id="WP_126610253.1">
    <property type="nucleotide sequence ID" value="NZ_AP025145.1"/>
</dbReference>
<dbReference type="AlphaFoldDB" id="A0AAV5NRR2"/>
<sequence length="278" mass="31813">MVSDYDYSDDPACDEYLASHSPEDIIEGFTNAIAPSTYEEFLQSAIYAMKHCIAIVEQSGNRYYSFGEEELNSLLAGLMMGQSFSASTEKNRRGKIDITIEYGDFSWLVEAKLGKTNNYIFEGLLQILTRYATSEPDFGLLVYFQDKAPLTKFNKWCDYIDNEDWKKYSEKKEILEEVLDYIPKGECKSIESDNQMLAQRQMTTSHGSSINIQYLGVNLYHNPLDDSGRTGKGKNVFHAKQTVQNEYLAYQENADCDVDKLMRALGVIFEQSKDFNKM</sequence>
<dbReference type="EMBL" id="BSNX01000022">
    <property type="protein sequence ID" value="GLQ72938.1"/>
    <property type="molecule type" value="Genomic_DNA"/>
</dbReference>
<gene>
    <name evidence="1" type="ORF">GCM10007932_22980</name>
</gene>
<comment type="caution">
    <text evidence="1">The sequence shown here is derived from an EMBL/GenBank/DDBJ whole genome shotgun (WGS) entry which is preliminary data.</text>
</comment>
<evidence type="ECO:0000313" key="2">
    <source>
        <dbReference type="Proteomes" id="UP001156690"/>
    </source>
</evidence>
<evidence type="ECO:0008006" key="3">
    <source>
        <dbReference type="Google" id="ProtNLM"/>
    </source>
</evidence>
<keyword evidence="2" id="KW-1185">Reference proteome</keyword>
<reference evidence="2" key="1">
    <citation type="journal article" date="2019" name="Int. J. Syst. Evol. Microbiol.">
        <title>The Global Catalogue of Microorganisms (GCM) 10K type strain sequencing project: providing services to taxonomists for standard genome sequencing and annotation.</title>
        <authorList>
            <consortium name="The Broad Institute Genomics Platform"/>
            <consortium name="The Broad Institute Genome Sequencing Center for Infectious Disease"/>
            <person name="Wu L."/>
            <person name="Ma J."/>
        </authorList>
    </citation>
    <scope>NUCLEOTIDE SEQUENCE [LARGE SCALE GENOMIC DNA]</scope>
    <source>
        <strain evidence="2">NBRC 15640</strain>
    </source>
</reference>
<name>A0AAV5NRR2_9VIBR</name>
<accession>A0AAV5NRR2</accession>
<organism evidence="1 2">
    <name type="scientific">Vibrio penaeicida</name>
    <dbReference type="NCBI Taxonomy" id="104609"/>
    <lineage>
        <taxon>Bacteria</taxon>
        <taxon>Pseudomonadati</taxon>
        <taxon>Pseudomonadota</taxon>
        <taxon>Gammaproteobacteria</taxon>
        <taxon>Vibrionales</taxon>
        <taxon>Vibrionaceae</taxon>
        <taxon>Vibrio</taxon>
    </lineage>
</organism>
<evidence type="ECO:0000313" key="1">
    <source>
        <dbReference type="EMBL" id="GLQ72938.1"/>
    </source>
</evidence>
<proteinExistence type="predicted"/>
<dbReference type="Proteomes" id="UP001156690">
    <property type="component" value="Unassembled WGS sequence"/>
</dbReference>
<protein>
    <recommendedName>
        <fullName evidence="3">Restriction endonuclease</fullName>
    </recommendedName>
</protein>